<dbReference type="InterPro" id="IPR046945">
    <property type="entry name" value="RHMD-like"/>
</dbReference>
<dbReference type="SUPFAM" id="SSF51604">
    <property type="entry name" value="Enolase C-terminal domain-like"/>
    <property type="match status" value="1"/>
</dbReference>
<dbReference type="InterPro" id="IPR029017">
    <property type="entry name" value="Enolase-like_N"/>
</dbReference>
<dbReference type="SFLD" id="SFLDG00179">
    <property type="entry name" value="mandelate_racemase"/>
    <property type="match status" value="1"/>
</dbReference>
<accession>A0A9P4HKI4</accession>
<proteinExistence type="predicted"/>
<dbReference type="GO" id="GO:0016052">
    <property type="term" value="P:carbohydrate catabolic process"/>
    <property type="evidence" value="ECO:0007669"/>
    <property type="project" value="InterPro"/>
</dbReference>
<dbReference type="PROSITE" id="PS00909">
    <property type="entry name" value="MR_MLE_2"/>
    <property type="match status" value="1"/>
</dbReference>
<evidence type="ECO:0000256" key="3">
    <source>
        <dbReference type="ARBA" id="ARBA00022842"/>
    </source>
</evidence>
<dbReference type="InterPro" id="IPR013342">
    <property type="entry name" value="Mandelate_racemase_C"/>
</dbReference>
<dbReference type="AlphaFoldDB" id="A0A9P4HKI4"/>
<protein>
    <submittedName>
        <fullName evidence="6">Mandelate racemase/muconate lactonizing protein-like protein</fullName>
    </submittedName>
</protein>
<evidence type="ECO:0000313" key="7">
    <source>
        <dbReference type="Proteomes" id="UP000799777"/>
    </source>
</evidence>
<dbReference type="SFLD" id="SFLDF00111">
    <property type="entry name" value="L-fuconate_dehydratase"/>
    <property type="match status" value="1"/>
</dbReference>
<name>A0A9P4HKI4_9PLEO</name>
<dbReference type="SFLD" id="SFLDS00001">
    <property type="entry name" value="Enolase"/>
    <property type="match status" value="1"/>
</dbReference>
<sequence>MVTITGSETRDVRFPTSLDKTGSDAMNAAGDYSSAYCILHTDSEFKGHGMTFTIGRGNEIVCTAIAHLADRIKGRTLESLVENWGKTWRHLVNDSQLRWIGPEKGVIHLALGAVVNAIWDLWAKTIGKPVWRIVADMTPQQIVDLIDFRYITDALTPEEALEILTKSEQGKKERLQEALDSRAVPAYTTSAGWLGYGEDKMRGLLQETLSKGYRHFKLKVGSDVAQDKARLSIAREIIGFDKGNVLMVDANQVWSVPEAIAYMKELKEFKPWFIEEPTSPDDVLGHKAIREALKPYGIGVATGEMCQNRVMFKQFLASGAIDICQIDACRLGGVNEVIAVLLMAAKFNVPIVPHSGGVGLPEYTQHLSTIDYVVVSGKKSVLEFVDHLHEHFYHPSVIKDGYYVTPTEPGYSVEMKPDSMDRFSFPGKEGGWWKSEEAKPILEGEKI</sequence>
<dbReference type="FunFam" id="3.20.20.120:FF:000007">
    <property type="entry name" value="Mitochondrial enolase superfamily member 1"/>
    <property type="match status" value="1"/>
</dbReference>
<dbReference type="Gene3D" id="3.30.390.10">
    <property type="entry name" value="Enolase-like, N-terminal domain"/>
    <property type="match status" value="1"/>
</dbReference>
<keyword evidence="2" id="KW-0479">Metal-binding</keyword>
<dbReference type="OrthoDB" id="14161at2759"/>
<dbReference type="InterPro" id="IPR034610">
    <property type="entry name" value="L-fuconate_dehydratase"/>
</dbReference>
<keyword evidence="4" id="KW-0456">Lyase</keyword>
<dbReference type="InterPro" id="IPR036849">
    <property type="entry name" value="Enolase-like_C_sf"/>
</dbReference>
<dbReference type="SFLD" id="SFLDF00270">
    <property type="entry name" value="L-galactonate_dehydratase"/>
    <property type="match status" value="1"/>
</dbReference>
<dbReference type="GO" id="GO:0000287">
    <property type="term" value="F:magnesium ion binding"/>
    <property type="evidence" value="ECO:0007669"/>
    <property type="project" value="TreeGrafter"/>
</dbReference>
<dbReference type="PANTHER" id="PTHR13794:SF58">
    <property type="entry name" value="MITOCHONDRIAL ENOLASE SUPERFAMILY MEMBER 1"/>
    <property type="match status" value="1"/>
</dbReference>
<dbReference type="PANTHER" id="PTHR13794">
    <property type="entry name" value="ENOLASE SUPERFAMILY, MANDELATE RACEMASE"/>
    <property type="match status" value="1"/>
</dbReference>
<dbReference type="GO" id="GO:0050023">
    <property type="term" value="F:L-fuconate dehydratase activity"/>
    <property type="evidence" value="ECO:0007669"/>
    <property type="project" value="InterPro"/>
</dbReference>
<reference evidence="6" key="1">
    <citation type="journal article" date="2020" name="Stud. Mycol.">
        <title>101 Dothideomycetes genomes: a test case for predicting lifestyles and emergence of pathogens.</title>
        <authorList>
            <person name="Haridas S."/>
            <person name="Albert R."/>
            <person name="Binder M."/>
            <person name="Bloem J."/>
            <person name="Labutti K."/>
            <person name="Salamov A."/>
            <person name="Andreopoulos B."/>
            <person name="Baker S."/>
            <person name="Barry K."/>
            <person name="Bills G."/>
            <person name="Bluhm B."/>
            <person name="Cannon C."/>
            <person name="Castanera R."/>
            <person name="Culley D."/>
            <person name="Daum C."/>
            <person name="Ezra D."/>
            <person name="Gonzalez J."/>
            <person name="Henrissat B."/>
            <person name="Kuo A."/>
            <person name="Liang C."/>
            <person name="Lipzen A."/>
            <person name="Lutzoni F."/>
            <person name="Magnuson J."/>
            <person name="Mondo S."/>
            <person name="Nolan M."/>
            <person name="Ohm R."/>
            <person name="Pangilinan J."/>
            <person name="Park H.-J."/>
            <person name="Ramirez L."/>
            <person name="Alfaro M."/>
            <person name="Sun H."/>
            <person name="Tritt A."/>
            <person name="Yoshinaga Y."/>
            <person name="Zwiers L.-H."/>
            <person name="Turgeon B."/>
            <person name="Goodwin S."/>
            <person name="Spatafora J."/>
            <person name="Crous P."/>
            <person name="Grigoriev I."/>
        </authorList>
    </citation>
    <scope>NUCLEOTIDE SEQUENCE</scope>
    <source>
        <strain evidence="6">CBS 110217</strain>
    </source>
</reference>
<dbReference type="CDD" id="cd03324">
    <property type="entry name" value="rTSbeta_L-fuconate_dehydratase"/>
    <property type="match status" value="1"/>
</dbReference>
<comment type="caution">
    <text evidence="6">The sequence shown here is derived from an EMBL/GenBank/DDBJ whole genome shotgun (WGS) entry which is preliminary data.</text>
</comment>
<feature type="domain" description="Mandelate racemase/muconate lactonizing enzyme C-terminal" evidence="5">
    <location>
        <begin position="198"/>
        <end position="296"/>
    </location>
</feature>
<evidence type="ECO:0000259" key="5">
    <source>
        <dbReference type="SMART" id="SM00922"/>
    </source>
</evidence>
<evidence type="ECO:0000313" key="6">
    <source>
        <dbReference type="EMBL" id="KAF2035195.1"/>
    </source>
</evidence>
<keyword evidence="3" id="KW-0460">Magnesium</keyword>
<keyword evidence="7" id="KW-1185">Reference proteome</keyword>
<evidence type="ECO:0000256" key="4">
    <source>
        <dbReference type="ARBA" id="ARBA00023239"/>
    </source>
</evidence>
<organism evidence="6 7">
    <name type="scientific">Setomelanomma holmii</name>
    <dbReference type="NCBI Taxonomy" id="210430"/>
    <lineage>
        <taxon>Eukaryota</taxon>
        <taxon>Fungi</taxon>
        <taxon>Dikarya</taxon>
        <taxon>Ascomycota</taxon>
        <taxon>Pezizomycotina</taxon>
        <taxon>Dothideomycetes</taxon>
        <taxon>Pleosporomycetidae</taxon>
        <taxon>Pleosporales</taxon>
        <taxon>Pleosporineae</taxon>
        <taxon>Phaeosphaeriaceae</taxon>
        <taxon>Setomelanomma</taxon>
    </lineage>
</organism>
<dbReference type="InterPro" id="IPR029065">
    <property type="entry name" value="Enolase_C-like"/>
</dbReference>
<dbReference type="Gene3D" id="3.20.20.120">
    <property type="entry name" value="Enolase-like C-terminal domain"/>
    <property type="match status" value="1"/>
</dbReference>
<dbReference type="InterPro" id="IPR018110">
    <property type="entry name" value="Mandel_Rmase/mucon_lact_enz_CS"/>
</dbReference>
<evidence type="ECO:0000256" key="1">
    <source>
        <dbReference type="ARBA" id="ARBA00001946"/>
    </source>
</evidence>
<dbReference type="GO" id="GO:0009063">
    <property type="term" value="P:amino acid catabolic process"/>
    <property type="evidence" value="ECO:0007669"/>
    <property type="project" value="InterPro"/>
</dbReference>
<evidence type="ECO:0000256" key="2">
    <source>
        <dbReference type="ARBA" id="ARBA00022723"/>
    </source>
</evidence>
<dbReference type="SUPFAM" id="SSF54826">
    <property type="entry name" value="Enolase N-terminal domain-like"/>
    <property type="match status" value="1"/>
</dbReference>
<dbReference type="Pfam" id="PF13378">
    <property type="entry name" value="MR_MLE_C"/>
    <property type="match status" value="1"/>
</dbReference>
<comment type="cofactor">
    <cofactor evidence="1">
        <name>Mg(2+)</name>
        <dbReference type="ChEBI" id="CHEBI:18420"/>
    </cofactor>
</comment>
<dbReference type="EMBL" id="ML978158">
    <property type="protein sequence ID" value="KAF2035195.1"/>
    <property type="molecule type" value="Genomic_DNA"/>
</dbReference>
<gene>
    <name evidence="6" type="ORF">EK21DRAFT_54932</name>
</gene>
<dbReference type="Proteomes" id="UP000799777">
    <property type="component" value="Unassembled WGS sequence"/>
</dbReference>
<dbReference type="SMART" id="SM00922">
    <property type="entry name" value="MR_MLE"/>
    <property type="match status" value="1"/>
</dbReference>